<gene>
    <name evidence="6" type="ORF">FPZ24_14360</name>
</gene>
<accession>A0A5B8LJU3</accession>
<dbReference type="SUPFAM" id="SSF51905">
    <property type="entry name" value="FAD/NAD(P)-binding domain"/>
    <property type="match status" value="1"/>
</dbReference>
<dbReference type="Gene3D" id="1.10.405.10">
    <property type="entry name" value="Guanine Nucleotide Dissociation Inhibitor, domain 1"/>
    <property type="match status" value="1"/>
</dbReference>
<evidence type="ECO:0000256" key="2">
    <source>
        <dbReference type="ARBA" id="ARBA00005995"/>
    </source>
</evidence>
<dbReference type="InterPro" id="IPR006311">
    <property type="entry name" value="TAT_signal"/>
</dbReference>
<comment type="similarity">
    <text evidence="2">Belongs to the flavin monoamine oxidase family.</text>
</comment>
<dbReference type="AlphaFoldDB" id="A0A5B8LJU3"/>
<dbReference type="PRINTS" id="PR00757">
    <property type="entry name" value="AMINEOXDASEF"/>
</dbReference>
<dbReference type="PANTHER" id="PTHR43563:SF1">
    <property type="entry name" value="AMINE OXIDASE [FLAVIN-CONTAINING] B"/>
    <property type="match status" value="1"/>
</dbReference>
<dbReference type="OrthoDB" id="337830at2"/>
<dbReference type="InterPro" id="IPR036188">
    <property type="entry name" value="FAD/NAD-bd_sf"/>
</dbReference>
<dbReference type="KEGG" id="spai:FPZ24_14360"/>
<evidence type="ECO:0000313" key="6">
    <source>
        <dbReference type="EMBL" id="QDZ08508.1"/>
    </source>
</evidence>
<dbReference type="PANTHER" id="PTHR43563">
    <property type="entry name" value="AMINE OXIDASE"/>
    <property type="match status" value="1"/>
</dbReference>
<protein>
    <submittedName>
        <fullName evidence="6">Amine oxidase</fullName>
    </submittedName>
</protein>
<dbReference type="Proteomes" id="UP000315673">
    <property type="component" value="Chromosome"/>
</dbReference>
<keyword evidence="7" id="KW-1185">Reference proteome</keyword>
<dbReference type="InterPro" id="IPR001613">
    <property type="entry name" value="Flavin_amine_oxidase"/>
</dbReference>
<keyword evidence="3" id="KW-0560">Oxidoreductase</keyword>
<evidence type="ECO:0000256" key="4">
    <source>
        <dbReference type="PIRSR" id="PIRSR601613-1"/>
    </source>
</evidence>
<evidence type="ECO:0000256" key="1">
    <source>
        <dbReference type="ARBA" id="ARBA00001974"/>
    </source>
</evidence>
<evidence type="ECO:0000256" key="3">
    <source>
        <dbReference type="ARBA" id="ARBA00023002"/>
    </source>
</evidence>
<evidence type="ECO:0000259" key="5">
    <source>
        <dbReference type="Pfam" id="PF01593"/>
    </source>
</evidence>
<sequence length="523" mass="55616">MRGPTAFWQALEKAREENLKAAGEAAPVPGSDGQTRRQVLMALAATAATAALPRQARALTTSGAPVVIIGGGIAGLSALWQLTKAGVDARLYEARTRTGGRMYTAKAKGQPAIEVGGQLVNTDHADMHALCKEFGVALIDRKVGAYRTMILDGATEVPRDTLVAGLRGIAGQIDADSARLDKDYEKVAAELDRMSFTGYLDKHAKLIPEPWVHRLMEATARTEYGSEPGDCSALELVFNLPTIEGQRIDVLSRSDERFLMAGGSSSLIEAMTARLASRITTFRRATRIDRIGSGARVTFSNGERIQASAVIVTVPISIVSRIAFGTPLPPLWRQYNAEVGLGRNGKVQAVTTARPWEASVGRGGEVWQTDHGVGSSLGWDGGIRPSEAAGSVWTWFTGGNETLAADAADPHALALKFARMAEGGVKGMAAATSPTVRRTNWHLDPFTRGAYVNYRPGQLTKFAPLIWTETDGVASRPIDSGPVHFAGEHLSDAYPGYMNGGAQTGRLAAQAVMAAMAPVRKAG</sequence>
<dbReference type="InterPro" id="IPR050703">
    <property type="entry name" value="Flavin_MAO"/>
</dbReference>
<comment type="cofactor">
    <cofactor evidence="1">
        <name>FAD</name>
        <dbReference type="ChEBI" id="CHEBI:57692"/>
    </cofactor>
</comment>
<evidence type="ECO:0000313" key="7">
    <source>
        <dbReference type="Proteomes" id="UP000315673"/>
    </source>
</evidence>
<dbReference type="EMBL" id="CP042306">
    <property type="protein sequence ID" value="QDZ08508.1"/>
    <property type="molecule type" value="Genomic_DNA"/>
</dbReference>
<feature type="domain" description="Amine oxidase" evidence="5">
    <location>
        <begin position="73"/>
        <end position="513"/>
    </location>
</feature>
<feature type="binding site" evidence="4">
    <location>
        <begin position="93"/>
        <end position="94"/>
    </location>
    <ligand>
        <name>FAD</name>
        <dbReference type="ChEBI" id="CHEBI:57692"/>
    </ligand>
</feature>
<dbReference type="GO" id="GO:0016491">
    <property type="term" value="F:oxidoreductase activity"/>
    <property type="evidence" value="ECO:0007669"/>
    <property type="project" value="UniProtKB-KW"/>
</dbReference>
<dbReference type="InterPro" id="IPR002937">
    <property type="entry name" value="Amino_oxidase"/>
</dbReference>
<dbReference type="RefSeq" id="WP_146573104.1">
    <property type="nucleotide sequence ID" value="NZ_CP042306.1"/>
</dbReference>
<dbReference type="Pfam" id="PF01593">
    <property type="entry name" value="Amino_oxidase"/>
    <property type="match status" value="1"/>
</dbReference>
<name>A0A5B8LJU3_9SPHN</name>
<dbReference type="PROSITE" id="PS51318">
    <property type="entry name" value="TAT"/>
    <property type="match status" value="1"/>
</dbReference>
<reference evidence="6 7" key="1">
    <citation type="submission" date="2019-07" db="EMBL/GenBank/DDBJ databases">
        <title>Full genome sequence of Sphingomonas sp. 4R-6-7(HKS19).</title>
        <authorList>
            <person name="Im W.-T."/>
        </authorList>
    </citation>
    <scope>NUCLEOTIDE SEQUENCE [LARGE SCALE GENOMIC DNA]</scope>
    <source>
        <strain evidence="6 7">HKS19</strain>
    </source>
</reference>
<proteinExistence type="inferred from homology"/>
<organism evidence="6 7">
    <name type="scientific">Sphingomonas panacisoli</name>
    <dbReference type="NCBI Taxonomy" id="1813879"/>
    <lineage>
        <taxon>Bacteria</taxon>
        <taxon>Pseudomonadati</taxon>
        <taxon>Pseudomonadota</taxon>
        <taxon>Alphaproteobacteria</taxon>
        <taxon>Sphingomonadales</taxon>
        <taxon>Sphingomonadaceae</taxon>
        <taxon>Sphingomonas</taxon>
    </lineage>
</organism>
<dbReference type="Gene3D" id="3.90.660.10">
    <property type="match status" value="1"/>
</dbReference>
<dbReference type="Gene3D" id="3.50.50.60">
    <property type="entry name" value="FAD/NAD(P)-binding domain"/>
    <property type="match status" value="1"/>
</dbReference>